<evidence type="ECO:0000259" key="5">
    <source>
        <dbReference type="PROSITE" id="PS51387"/>
    </source>
</evidence>
<dbReference type="OrthoDB" id="4846361at2759"/>
<dbReference type="InterPro" id="IPR006094">
    <property type="entry name" value="Oxid_FAD_bind_N"/>
</dbReference>
<keyword evidence="7" id="KW-1185">Reference proteome</keyword>
<dbReference type="InterPro" id="IPR050416">
    <property type="entry name" value="FAD-linked_Oxidoreductase"/>
</dbReference>
<protein>
    <recommendedName>
        <fullName evidence="5">FAD-binding PCMH-type domain-containing protein</fullName>
    </recommendedName>
</protein>
<evidence type="ECO:0000256" key="2">
    <source>
        <dbReference type="ARBA" id="ARBA00022630"/>
    </source>
</evidence>
<dbReference type="Gene3D" id="3.30.465.10">
    <property type="match status" value="1"/>
</dbReference>
<keyword evidence="2" id="KW-0285">Flavoprotein</keyword>
<comment type="similarity">
    <text evidence="1">Belongs to the oxygen-dependent FAD-linked oxidoreductase family.</text>
</comment>
<evidence type="ECO:0000256" key="1">
    <source>
        <dbReference type="ARBA" id="ARBA00005466"/>
    </source>
</evidence>
<evidence type="ECO:0000313" key="6">
    <source>
        <dbReference type="EMBL" id="KAH6693795.1"/>
    </source>
</evidence>
<dbReference type="EMBL" id="JAGSXJ010000003">
    <property type="protein sequence ID" value="KAH6693795.1"/>
    <property type="molecule type" value="Genomic_DNA"/>
</dbReference>
<feature type="domain" description="FAD-binding PCMH-type" evidence="5">
    <location>
        <begin position="34"/>
        <end position="209"/>
    </location>
</feature>
<name>A0A9P8VJ62_9PEZI</name>
<dbReference type="InterPro" id="IPR036318">
    <property type="entry name" value="FAD-bd_PCMH-like_sf"/>
</dbReference>
<organism evidence="6 7">
    <name type="scientific">Plectosphaerella plurivora</name>
    <dbReference type="NCBI Taxonomy" id="936078"/>
    <lineage>
        <taxon>Eukaryota</taxon>
        <taxon>Fungi</taxon>
        <taxon>Dikarya</taxon>
        <taxon>Ascomycota</taxon>
        <taxon>Pezizomycotina</taxon>
        <taxon>Sordariomycetes</taxon>
        <taxon>Hypocreomycetidae</taxon>
        <taxon>Glomerellales</taxon>
        <taxon>Plectosphaerellaceae</taxon>
        <taxon>Plectosphaerella</taxon>
    </lineage>
</organism>
<dbReference type="SUPFAM" id="SSF56176">
    <property type="entry name" value="FAD-binding/transporter-associated domain-like"/>
    <property type="match status" value="1"/>
</dbReference>
<dbReference type="Proteomes" id="UP000770015">
    <property type="component" value="Unassembled WGS sequence"/>
</dbReference>
<evidence type="ECO:0000256" key="3">
    <source>
        <dbReference type="ARBA" id="ARBA00022827"/>
    </source>
</evidence>
<keyword evidence="4" id="KW-0560">Oxidoreductase</keyword>
<keyword evidence="3" id="KW-0274">FAD</keyword>
<dbReference type="PROSITE" id="PS51387">
    <property type="entry name" value="FAD_PCMH"/>
    <property type="match status" value="1"/>
</dbReference>
<reference evidence="6" key="1">
    <citation type="journal article" date="2021" name="Nat. Commun.">
        <title>Genetic determinants of endophytism in the Arabidopsis root mycobiome.</title>
        <authorList>
            <person name="Mesny F."/>
            <person name="Miyauchi S."/>
            <person name="Thiergart T."/>
            <person name="Pickel B."/>
            <person name="Atanasova L."/>
            <person name="Karlsson M."/>
            <person name="Huettel B."/>
            <person name="Barry K.W."/>
            <person name="Haridas S."/>
            <person name="Chen C."/>
            <person name="Bauer D."/>
            <person name="Andreopoulos W."/>
            <person name="Pangilinan J."/>
            <person name="LaButti K."/>
            <person name="Riley R."/>
            <person name="Lipzen A."/>
            <person name="Clum A."/>
            <person name="Drula E."/>
            <person name="Henrissat B."/>
            <person name="Kohler A."/>
            <person name="Grigoriev I.V."/>
            <person name="Martin F.M."/>
            <person name="Hacquard S."/>
        </authorList>
    </citation>
    <scope>NUCLEOTIDE SEQUENCE</scope>
    <source>
        <strain evidence="6">MPI-SDFR-AT-0117</strain>
    </source>
</reference>
<dbReference type="InterPro" id="IPR016169">
    <property type="entry name" value="FAD-bd_PCMH_sub2"/>
</dbReference>
<dbReference type="PANTHER" id="PTHR42973">
    <property type="entry name" value="BINDING OXIDOREDUCTASE, PUTATIVE (AFU_ORTHOLOGUE AFUA_1G17690)-RELATED"/>
    <property type="match status" value="1"/>
</dbReference>
<dbReference type="PANTHER" id="PTHR42973:SF7">
    <property type="entry name" value="FAD-BINDING PCMH-TYPE DOMAIN-CONTAINING PROTEIN"/>
    <property type="match status" value="1"/>
</dbReference>
<dbReference type="InterPro" id="IPR016166">
    <property type="entry name" value="FAD-bd_PCMH"/>
</dbReference>
<sequence length="480" mass="51350">MSSLKDLNRLACRYTIPSSSTPITETLSRWGAASLKHPAIIVHPTTEHDVVAAVEVARQNQLKVLPAGGTHGSFVSVTSQNLYLDMSELDDIAINKTRQTVTIGGGVTVGKLLKALTAAGFYAPIPDSNAVGVVGAVLGGGTSHFLGLNGLTVDNVENLRVVTAGNDTAEARTVSASSHAEERALFHALCGAGYGLGAVVSATLRIYPVEELHLTENKVWTRQLIFPPRALEPAAEAFIKLQAYGPLPAQNTNLLFVRSPPGTPNAGSPVIILSTSYFGPSSEAEAAAADLLDQELSAQAIHTKTSLVPLETMNDALEPLNSHAGHKLMMASKLRGHTMEGINASFDKWLATTDRYPDAQGTNILFSAQNSLKSQRLGKETPGADHLVEESIRERGCMVMSMVWCFSPETASALSGFSKEIVEINLKVQQGVKASQPPSFMSSGTKLEDLFLKERAEKVRAGKKMWDGNGVFWSPFEMSD</sequence>
<dbReference type="GO" id="GO:0016491">
    <property type="term" value="F:oxidoreductase activity"/>
    <property type="evidence" value="ECO:0007669"/>
    <property type="project" value="UniProtKB-KW"/>
</dbReference>
<evidence type="ECO:0000313" key="7">
    <source>
        <dbReference type="Proteomes" id="UP000770015"/>
    </source>
</evidence>
<comment type="caution">
    <text evidence="6">The sequence shown here is derived from an EMBL/GenBank/DDBJ whole genome shotgun (WGS) entry which is preliminary data.</text>
</comment>
<gene>
    <name evidence="6" type="ORF">F5X68DRAFT_273288</name>
</gene>
<dbReference type="AlphaFoldDB" id="A0A9P8VJ62"/>
<dbReference type="Gene3D" id="3.40.462.20">
    <property type="match status" value="1"/>
</dbReference>
<accession>A0A9P8VJ62</accession>
<dbReference type="Pfam" id="PF01565">
    <property type="entry name" value="FAD_binding_4"/>
    <property type="match status" value="1"/>
</dbReference>
<proteinExistence type="inferred from homology"/>
<evidence type="ECO:0000256" key="4">
    <source>
        <dbReference type="ARBA" id="ARBA00023002"/>
    </source>
</evidence>
<dbReference type="GO" id="GO:0071949">
    <property type="term" value="F:FAD binding"/>
    <property type="evidence" value="ECO:0007669"/>
    <property type="project" value="InterPro"/>
</dbReference>